<dbReference type="Proteomes" id="UP000030645">
    <property type="component" value="Unassembled WGS sequence"/>
</dbReference>
<protein>
    <submittedName>
        <fullName evidence="1">Uncharacterized protein</fullName>
    </submittedName>
</protein>
<gene>
    <name evidence="1" type="ORF">L484_004625</name>
</gene>
<reference evidence="2" key="1">
    <citation type="submission" date="2013-01" db="EMBL/GenBank/DDBJ databases">
        <title>Draft Genome Sequence of a Mulberry Tree, Morus notabilis C.K. Schneid.</title>
        <authorList>
            <person name="He N."/>
            <person name="Zhao S."/>
        </authorList>
    </citation>
    <scope>NUCLEOTIDE SEQUENCE</scope>
</reference>
<sequence length="214" mass="23378">MNEQQDDEEVETRSHNQRKIKPTDINHMLFLPLISGSLDEVRDGIHYAGAVVGEDCSRRIGEMTPSCRRRWKRGLLSERGEKLGVRGAGCRGVKLACHAGRWWLVGLQIKLGPLDLQLGWSKYDACYTTPTGSEWRQGAGPTESAAQLSLRSAHTTCPSCPPPRQCTLVLPNRQSPRGAHFPSACPGVSAWVPRASPSSTPVATLAAGPTHHMH</sequence>
<dbReference type="AlphaFoldDB" id="W9QVA4"/>
<dbReference type="EMBL" id="KE343840">
    <property type="protein sequence ID" value="EXB43772.1"/>
    <property type="molecule type" value="Genomic_DNA"/>
</dbReference>
<evidence type="ECO:0000313" key="1">
    <source>
        <dbReference type="EMBL" id="EXB43772.1"/>
    </source>
</evidence>
<name>W9QVA4_9ROSA</name>
<accession>W9QVA4</accession>
<keyword evidence="2" id="KW-1185">Reference proteome</keyword>
<organism evidence="1 2">
    <name type="scientific">Morus notabilis</name>
    <dbReference type="NCBI Taxonomy" id="981085"/>
    <lineage>
        <taxon>Eukaryota</taxon>
        <taxon>Viridiplantae</taxon>
        <taxon>Streptophyta</taxon>
        <taxon>Embryophyta</taxon>
        <taxon>Tracheophyta</taxon>
        <taxon>Spermatophyta</taxon>
        <taxon>Magnoliopsida</taxon>
        <taxon>eudicotyledons</taxon>
        <taxon>Gunneridae</taxon>
        <taxon>Pentapetalae</taxon>
        <taxon>rosids</taxon>
        <taxon>fabids</taxon>
        <taxon>Rosales</taxon>
        <taxon>Moraceae</taxon>
        <taxon>Moreae</taxon>
        <taxon>Morus</taxon>
    </lineage>
</organism>
<evidence type="ECO:0000313" key="2">
    <source>
        <dbReference type="Proteomes" id="UP000030645"/>
    </source>
</evidence>
<proteinExistence type="predicted"/>